<evidence type="ECO:0000256" key="2">
    <source>
        <dbReference type="SAM" id="SignalP"/>
    </source>
</evidence>
<dbReference type="AlphaFoldDB" id="A0A8S1E804"/>
<reference evidence="4 5" key="1">
    <citation type="submission" date="2020-04" db="EMBL/GenBank/DDBJ databases">
        <authorList>
            <person name="Laetsch R D."/>
            <person name="Stevens L."/>
            <person name="Kumar S."/>
            <person name="Blaxter L. M."/>
        </authorList>
    </citation>
    <scope>NUCLEOTIDE SEQUENCE [LARGE SCALE GENOMIC DNA]</scope>
</reference>
<organism evidence="4 5">
    <name type="scientific">Caenorhabditis bovis</name>
    <dbReference type="NCBI Taxonomy" id="2654633"/>
    <lineage>
        <taxon>Eukaryota</taxon>
        <taxon>Metazoa</taxon>
        <taxon>Ecdysozoa</taxon>
        <taxon>Nematoda</taxon>
        <taxon>Chromadorea</taxon>
        <taxon>Rhabditida</taxon>
        <taxon>Rhabditina</taxon>
        <taxon>Rhabditomorpha</taxon>
        <taxon>Rhabditoidea</taxon>
        <taxon>Rhabditidae</taxon>
        <taxon>Peloderinae</taxon>
        <taxon>Caenorhabditis</taxon>
    </lineage>
</organism>
<feature type="signal peptide" evidence="2">
    <location>
        <begin position="1"/>
        <end position="21"/>
    </location>
</feature>
<proteinExistence type="predicted"/>
<accession>A0A8S1E804</accession>
<dbReference type="Proteomes" id="UP000494206">
    <property type="component" value="Unassembled WGS sequence"/>
</dbReference>
<keyword evidence="2" id="KW-0732">Signal</keyword>
<evidence type="ECO:0000256" key="1">
    <source>
        <dbReference type="SAM" id="Phobius"/>
    </source>
</evidence>
<keyword evidence="1" id="KW-1133">Transmembrane helix</keyword>
<keyword evidence="5" id="KW-1185">Reference proteome</keyword>
<sequence length="200" mass="22904">MSKKLGFVFFLAIQLGVNVESSTCDDATALASKAIFANGILRGNIANNRDAIDRFIIVNPNEGINANGIDYWFNKAHLNASMDACEYDAGGDPNFGLVKFANGKLLDTIYFNCARFDSCNGLTCKKHSYMDFDFMIILNVILAFIFFWMLIIFLFVMKNIIYLLNKIDDLRVSMRRLFNLHRPQRQYIQFVDTIPPVNYY</sequence>
<feature type="transmembrane region" description="Helical" evidence="1">
    <location>
        <begin position="134"/>
        <end position="156"/>
    </location>
</feature>
<feature type="chain" id="PRO_5035881633" description="CX domain-containing protein" evidence="2">
    <location>
        <begin position="22"/>
        <end position="200"/>
    </location>
</feature>
<evidence type="ECO:0000259" key="3">
    <source>
        <dbReference type="Pfam" id="PF01705"/>
    </source>
</evidence>
<keyword evidence="1" id="KW-0812">Transmembrane</keyword>
<dbReference type="Pfam" id="PF01705">
    <property type="entry name" value="CX"/>
    <property type="match status" value="1"/>
</dbReference>
<evidence type="ECO:0000313" key="4">
    <source>
        <dbReference type="EMBL" id="CAB3396751.1"/>
    </source>
</evidence>
<dbReference type="PANTHER" id="PTHR47520">
    <property type="entry name" value="CX DOMAIN-CONTAINING PROTEIN-RELATED"/>
    <property type="match status" value="1"/>
</dbReference>
<feature type="domain" description="CX" evidence="3">
    <location>
        <begin position="71"/>
        <end position="125"/>
    </location>
</feature>
<dbReference type="PANTHER" id="PTHR47520:SF11">
    <property type="entry name" value="CX DOMAIN-CONTAINING PROTEIN"/>
    <property type="match status" value="1"/>
</dbReference>
<protein>
    <recommendedName>
        <fullName evidence="3">CX domain-containing protein</fullName>
    </recommendedName>
</protein>
<keyword evidence="1" id="KW-0472">Membrane</keyword>
<evidence type="ECO:0000313" key="5">
    <source>
        <dbReference type="Proteomes" id="UP000494206"/>
    </source>
</evidence>
<gene>
    <name evidence="4" type="ORF">CBOVIS_LOCUS264</name>
</gene>
<dbReference type="EMBL" id="CADEPM010000001">
    <property type="protein sequence ID" value="CAB3396751.1"/>
    <property type="molecule type" value="Genomic_DNA"/>
</dbReference>
<dbReference type="InterPro" id="IPR002619">
    <property type="entry name" value="CX"/>
</dbReference>
<comment type="caution">
    <text evidence="4">The sequence shown here is derived from an EMBL/GenBank/DDBJ whole genome shotgun (WGS) entry which is preliminary data.</text>
</comment>
<name>A0A8S1E804_9PELO</name>